<gene>
    <name evidence="2" type="ORF">KCH_34570</name>
</gene>
<evidence type="ECO:0000313" key="2">
    <source>
        <dbReference type="EMBL" id="KDN84930.1"/>
    </source>
</evidence>
<dbReference type="EMBL" id="JNBY01000089">
    <property type="protein sequence ID" value="KDN84930.1"/>
    <property type="molecule type" value="Genomic_DNA"/>
</dbReference>
<dbReference type="PATRIC" id="fig|1348663.4.peg.3326"/>
<keyword evidence="1" id="KW-1133">Transmembrane helix</keyword>
<dbReference type="Proteomes" id="UP000027178">
    <property type="component" value="Unassembled WGS sequence"/>
</dbReference>
<dbReference type="HOGENOM" id="CLU_2935419_0_0_11"/>
<keyword evidence="1" id="KW-0472">Membrane</keyword>
<proteinExistence type="predicted"/>
<sequence length="60" mass="6514">MTGHWSMDILAGPVGLALFFFFLVGTVGGRLRRPATGGCAVGRTSTRGSRRCRRPGRCWC</sequence>
<reference evidence="2 3" key="1">
    <citation type="submission" date="2014-05" db="EMBL/GenBank/DDBJ databases">
        <title>Draft Genome Sequence of Kitasatospora cheerisanensis KCTC 2395.</title>
        <authorList>
            <person name="Nam D.H."/>
        </authorList>
    </citation>
    <scope>NUCLEOTIDE SEQUENCE [LARGE SCALE GENOMIC DNA]</scope>
    <source>
        <strain evidence="2 3">KCTC 2395</strain>
    </source>
</reference>
<organism evidence="2 3">
    <name type="scientific">Kitasatospora cheerisanensis KCTC 2395</name>
    <dbReference type="NCBI Taxonomy" id="1348663"/>
    <lineage>
        <taxon>Bacteria</taxon>
        <taxon>Bacillati</taxon>
        <taxon>Actinomycetota</taxon>
        <taxon>Actinomycetes</taxon>
        <taxon>Kitasatosporales</taxon>
        <taxon>Streptomycetaceae</taxon>
        <taxon>Kitasatospora</taxon>
    </lineage>
</organism>
<keyword evidence="1" id="KW-0812">Transmembrane</keyword>
<accession>A0A066Z434</accession>
<name>A0A066Z434_9ACTN</name>
<evidence type="ECO:0000313" key="3">
    <source>
        <dbReference type="Proteomes" id="UP000027178"/>
    </source>
</evidence>
<protein>
    <submittedName>
        <fullName evidence="2">Uncharacterized protein</fullName>
    </submittedName>
</protein>
<evidence type="ECO:0000256" key="1">
    <source>
        <dbReference type="SAM" id="Phobius"/>
    </source>
</evidence>
<dbReference type="AlphaFoldDB" id="A0A066Z434"/>
<keyword evidence="3" id="KW-1185">Reference proteome</keyword>
<feature type="transmembrane region" description="Helical" evidence="1">
    <location>
        <begin position="6"/>
        <end position="24"/>
    </location>
</feature>
<comment type="caution">
    <text evidence="2">The sequence shown here is derived from an EMBL/GenBank/DDBJ whole genome shotgun (WGS) entry which is preliminary data.</text>
</comment>